<dbReference type="Proteomes" id="UP000278746">
    <property type="component" value="Unassembled WGS sequence"/>
</dbReference>
<evidence type="ECO:0000313" key="1">
    <source>
        <dbReference type="EMBL" id="RNA67560.1"/>
    </source>
</evidence>
<gene>
    <name evidence="1" type="ORF">EBO34_12595</name>
</gene>
<protein>
    <submittedName>
        <fullName evidence="1">Uncharacterized protein</fullName>
    </submittedName>
</protein>
<dbReference type="OrthoDB" id="2919973at2"/>
<organism evidence="1 2">
    <name type="scientific">Alteribacter keqinensis</name>
    <dbReference type="NCBI Taxonomy" id="2483800"/>
    <lineage>
        <taxon>Bacteria</taxon>
        <taxon>Bacillati</taxon>
        <taxon>Bacillota</taxon>
        <taxon>Bacilli</taxon>
        <taxon>Bacillales</taxon>
        <taxon>Bacillaceae</taxon>
        <taxon>Alteribacter</taxon>
    </lineage>
</organism>
<proteinExistence type="predicted"/>
<evidence type="ECO:0000313" key="2">
    <source>
        <dbReference type="Proteomes" id="UP000278746"/>
    </source>
</evidence>
<name>A0A3M7TRA7_9BACI</name>
<keyword evidence="2" id="KW-1185">Reference proteome</keyword>
<dbReference type="RefSeq" id="WP_122899079.1">
    <property type="nucleotide sequence ID" value="NZ_RHIB01000002.1"/>
</dbReference>
<sequence length="68" mass="7812">MSSDKCSKCFDGYILDTNYLKYKRVDEQIDKLFDGGQFSYYDAFKYVTSRNSAAKKKCVVCNGTGKMH</sequence>
<comment type="caution">
    <text evidence="1">The sequence shown here is derived from an EMBL/GenBank/DDBJ whole genome shotgun (WGS) entry which is preliminary data.</text>
</comment>
<reference evidence="1 2" key="1">
    <citation type="submission" date="2018-10" db="EMBL/GenBank/DDBJ databases">
        <title>Bacillus Keqinensis sp. nov., a moderately halophilic bacterium isolated from a saline-alkaline lake.</title>
        <authorList>
            <person name="Wang H."/>
        </authorList>
    </citation>
    <scope>NUCLEOTIDE SEQUENCE [LARGE SCALE GENOMIC DNA]</scope>
    <source>
        <strain evidence="1 2">KQ-3</strain>
    </source>
</reference>
<dbReference type="EMBL" id="RHIB01000002">
    <property type="protein sequence ID" value="RNA67560.1"/>
    <property type="molecule type" value="Genomic_DNA"/>
</dbReference>
<accession>A0A3M7TRA7</accession>
<dbReference type="AlphaFoldDB" id="A0A3M7TRA7"/>